<dbReference type="Proteomes" id="UP000604046">
    <property type="component" value="Unassembled WGS sequence"/>
</dbReference>
<sequence length="217" mass="24311">MLVSASGVKEPRSMCWGGNEDVAGMLEAGLYFASNEHRERTGNEKLARLEEKMETVVDWAKCGYVDFSKFDFTPVLDENPGRSQDDVQLFLLHDMVTALALTFAEDSQQRDATFRKRTGHYTAPGRELRADQFPPLRTEGSQCESSHKSLLGILPPGFNKAAPSRDYPAKQRRRPPPCRPLAAPEPSRRSRGDQDTKVEKLSERVQASEEMLQQAVG</sequence>
<gene>
    <name evidence="2" type="ORF">SNAT2548_LOCUS15579</name>
</gene>
<feature type="compositionally biased region" description="Basic and acidic residues" evidence="1">
    <location>
        <begin position="186"/>
        <end position="207"/>
    </location>
</feature>
<protein>
    <submittedName>
        <fullName evidence="2">Uncharacterized protein</fullName>
    </submittedName>
</protein>
<evidence type="ECO:0000313" key="2">
    <source>
        <dbReference type="EMBL" id="CAE7295862.1"/>
    </source>
</evidence>
<dbReference type="EMBL" id="CAJNDS010002002">
    <property type="protein sequence ID" value="CAE7295862.1"/>
    <property type="molecule type" value="Genomic_DNA"/>
</dbReference>
<evidence type="ECO:0000256" key="1">
    <source>
        <dbReference type="SAM" id="MobiDB-lite"/>
    </source>
</evidence>
<evidence type="ECO:0000313" key="3">
    <source>
        <dbReference type="Proteomes" id="UP000604046"/>
    </source>
</evidence>
<dbReference type="AlphaFoldDB" id="A0A812N9V2"/>
<keyword evidence="3" id="KW-1185">Reference proteome</keyword>
<name>A0A812N9V2_9DINO</name>
<reference evidence="2" key="1">
    <citation type="submission" date="2021-02" db="EMBL/GenBank/DDBJ databases">
        <authorList>
            <person name="Dougan E. K."/>
            <person name="Rhodes N."/>
            <person name="Thang M."/>
            <person name="Chan C."/>
        </authorList>
    </citation>
    <scope>NUCLEOTIDE SEQUENCE</scope>
</reference>
<proteinExistence type="predicted"/>
<accession>A0A812N9V2</accession>
<organism evidence="2 3">
    <name type="scientific">Symbiodinium natans</name>
    <dbReference type="NCBI Taxonomy" id="878477"/>
    <lineage>
        <taxon>Eukaryota</taxon>
        <taxon>Sar</taxon>
        <taxon>Alveolata</taxon>
        <taxon>Dinophyceae</taxon>
        <taxon>Suessiales</taxon>
        <taxon>Symbiodiniaceae</taxon>
        <taxon>Symbiodinium</taxon>
    </lineage>
</organism>
<comment type="caution">
    <text evidence="2">The sequence shown here is derived from an EMBL/GenBank/DDBJ whole genome shotgun (WGS) entry which is preliminary data.</text>
</comment>
<feature type="region of interest" description="Disordered" evidence="1">
    <location>
        <begin position="116"/>
        <end position="217"/>
    </location>
</feature>